<evidence type="ECO:0000313" key="1">
    <source>
        <dbReference type="EMBL" id="CAF3442796.1"/>
    </source>
</evidence>
<proteinExistence type="predicted"/>
<evidence type="ECO:0000313" key="3">
    <source>
        <dbReference type="Proteomes" id="UP000663838"/>
    </source>
</evidence>
<dbReference type="Proteomes" id="UP000663838">
    <property type="component" value="Unassembled WGS sequence"/>
</dbReference>
<reference evidence="2" key="1">
    <citation type="submission" date="2021-02" db="EMBL/GenBank/DDBJ databases">
        <authorList>
            <person name="Nowell W R."/>
        </authorList>
    </citation>
    <scope>NUCLEOTIDE SEQUENCE</scope>
</reference>
<comment type="caution">
    <text evidence="2">The sequence shown here is derived from an EMBL/GenBank/DDBJ whole genome shotgun (WGS) entry which is preliminary data.</text>
</comment>
<dbReference type="EMBL" id="CAJOBS010010452">
    <property type="protein sequence ID" value="CAF4940979.1"/>
    <property type="molecule type" value="Genomic_DNA"/>
</dbReference>
<gene>
    <name evidence="1" type="ORF">KIK155_LOCUS11786</name>
    <name evidence="2" type="ORF">TOA249_LOCUS33362</name>
</gene>
<name>A0A821XEG5_9BILA</name>
<accession>A0A821XEG5</accession>
<organism evidence="2 3">
    <name type="scientific">Rotaria socialis</name>
    <dbReference type="NCBI Taxonomy" id="392032"/>
    <lineage>
        <taxon>Eukaryota</taxon>
        <taxon>Metazoa</taxon>
        <taxon>Spiralia</taxon>
        <taxon>Gnathifera</taxon>
        <taxon>Rotifera</taxon>
        <taxon>Eurotatoria</taxon>
        <taxon>Bdelloidea</taxon>
        <taxon>Philodinida</taxon>
        <taxon>Philodinidae</taxon>
        <taxon>Rotaria</taxon>
    </lineage>
</organism>
<dbReference type="EMBL" id="CAJNYV010001874">
    <property type="protein sequence ID" value="CAF3442796.1"/>
    <property type="molecule type" value="Genomic_DNA"/>
</dbReference>
<dbReference type="AlphaFoldDB" id="A0A821XEG5"/>
<protein>
    <submittedName>
        <fullName evidence="2">Uncharacterized protein</fullName>
    </submittedName>
</protein>
<feature type="non-terminal residue" evidence="2">
    <location>
        <position position="1"/>
    </location>
</feature>
<sequence length="319" mass="35598">PENIRINLEESLIETKASHDFNLKCEEDSESNILGNNIGPKAENFKQTEAIVSVKLDEVCKINSTNNNIKPPTSIIVESDKGKVKPKAVKVVKDIFKSDISCNKKGKVNNKSSNLQPKATGIVETGSYVESHSNKNVNLNLSKLVTKPKATNVNNKSKLIVHDNKKVKLDGKNNKLKPKAKNLQISEVIKVKTTYDKVEPKAESWEDILAEFNLQCDKDNVIKITNDKVKPKAVDVDKDNSKSNISAGQIVKVNYESSNVKPRAKEFEEEEDNISIQCHVSENIVYNEGPFTLDDEGPFTLDDEGLHRPMFDDGTFALY</sequence>
<dbReference type="Proteomes" id="UP000663865">
    <property type="component" value="Unassembled WGS sequence"/>
</dbReference>
<evidence type="ECO:0000313" key="2">
    <source>
        <dbReference type="EMBL" id="CAF4940979.1"/>
    </source>
</evidence>